<organism evidence="15 16">
    <name type="scientific">Roseibacillus persicicus</name>
    <dbReference type="NCBI Taxonomy" id="454148"/>
    <lineage>
        <taxon>Bacteria</taxon>
        <taxon>Pseudomonadati</taxon>
        <taxon>Verrucomicrobiota</taxon>
        <taxon>Verrucomicrobiia</taxon>
        <taxon>Verrucomicrobiales</taxon>
        <taxon>Verrucomicrobiaceae</taxon>
        <taxon>Roseibacillus</taxon>
    </lineage>
</organism>
<evidence type="ECO:0000256" key="8">
    <source>
        <dbReference type="ARBA" id="ARBA00022741"/>
    </source>
</evidence>
<protein>
    <recommendedName>
        <fullName evidence="4 13">Tetraacyldisaccharide 4'-kinase</fullName>
        <ecNumber evidence="3 13">2.7.1.130</ecNumber>
    </recommendedName>
    <alternativeName>
        <fullName evidence="12 13">Lipid A 4'-kinase</fullName>
    </alternativeName>
</protein>
<dbReference type="NCBIfam" id="TIGR00682">
    <property type="entry name" value="lpxK"/>
    <property type="match status" value="1"/>
</dbReference>
<comment type="catalytic activity">
    <reaction evidence="13">
        <text>a lipid A disaccharide + ATP = a lipid IVA + ADP + H(+)</text>
        <dbReference type="Rhea" id="RHEA:67840"/>
        <dbReference type="ChEBI" id="CHEBI:15378"/>
        <dbReference type="ChEBI" id="CHEBI:30616"/>
        <dbReference type="ChEBI" id="CHEBI:176343"/>
        <dbReference type="ChEBI" id="CHEBI:176425"/>
        <dbReference type="ChEBI" id="CHEBI:456216"/>
        <dbReference type="EC" id="2.7.1.130"/>
    </reaction>
</comment>
<keyword evidence="5 13" id="KW-0444">Lipid biosynthesis</keyword>
<evidence type="ECO:0000256" key="6">
    <source>
        <dbReference type="ARBA" id="ARBA00022556"/>
    </source>
</evidence>
<comment type="function">
    <text evidence="1 13">Transfers the gamma-phosphate of ATP to the 4'-position of a tetraacyldisaccharide 1-phosphate intermediate (termed DS-1-P) to form tetraacyldisaccharide 1,4'-bis-phosphate (lipid IVA).</text>
</comment>
<accession>A0A918TUH8</accession>
<evidence type="ECO:0000256" key="3">
    <source>
        <dbReference type="ARBA" id="ARBA00012071"/>
    </source>
</evidence>
<dbReference type="EC" id="2.7.1.130" evidence="3 13"/>
<evidence type="ECO:0000256" key="5">
    <source>
        <dbReference type="ARBA" id="ARBA00022516"/>
    </source>
</evidence>
<keyword evidence="10 13" id="KW-0067">ATP-binding</keyword>
<dbReference type="PANTHER" id="PTHR42724:SF1">
    <property type="entry name" value="TETRAACYLDISACCHARIDE 4'-KINASE, MITOCHONDRIAL-RELATED"/>
    <property type="match status" value="1"/>
</dbReference>
<reference evidence="15" key="2">
    <citation type="submission" date="2020-09" db="EMBL/GenBank/DDBJ databases">
        <authorList>
            <person name="Sun Q."/>
            <person name="Kim S."/>
        </authorList>
    </citation>
    <scope>NUCLEOTIDE SEQUENCE</scope>
    <source>
        <strain evidence="15">KCTC 12988</strain>
    </source>
</reference>
<evidence type="ECO:0000256" key="7">
    <source>
        <dbReference type="ARBA" id="ARBA00022679"/>
    </source>
</evidence>
<evidence type="ECO:0000256" key="2">
    <source>
        <dbReference type="ARBA" id="ARBA00004870"/>
    </source>
</evidence>
<dbReference type="GO" id="GO:0009244">
    <property type="term" value="P:lipopolysaccharide core region biosynthetic process"/>
    <property type="evidence" value="ECO:0007669"/>
    <property type="project" value="TreeGrafter"/>
</dbReference>
<keyword evidence="7 13" id="KW-0808">Transferase</keyword>
<dbReference type="InterPro" id="IPR003758">
    <property type="entry name" value="LpxK"/>
</dbReference>
<keyword evidence="8 13" id="KW-0547">Nucleotide-binding</keyword>
<keyword evidence="11 13" id="KW-0443">Lipid metabolism</keyword>
<evidence type="ECO:0000256" key="14">
    <source>
        <dbReference type="SAM" id="Phobius"/>
    </source>
</evidence>
<keyword evidence="9 13" id="KW-0418">Kinase</keyword>
<keyword evidence="14" id="KW-0812">Transmembrane</keyword>
<dbReference type="AlphaFoldDB" id="A0A918TUH8"/>
<evidence type="ECO:0000256" key="13">
    <source>
        <dbReference type="HAMAP-Rule" id="MF_00409"/>
    </source>
</evidence>
<evidence type="ECO:0000313" key="15">
    <source>
        <dbReference type="EMBL" id="GHC59475.1"/>
    </source>
</evidence>
<dbReference type="GO" id="GO:0009245">
    <property type="term" value="P:lipid A biosynthetic process"/>
    <property type="evidence" value="ECO:0007669"/>
    <property type="project" value="UniProtKB-UniRule"/>
</dbReference>
<gene>
    <name evidence="13 15" type="primary">lpxK</name>
    <name evidence="15" type="ORF">GCM10007100_28320</name>
</gene>
<evidence type="ECO:0000256" key="4">
    <source>
        <dbReference type="ARBA" id="ARBA00016436"/>
    </source>
</evidence>
<name>A0A918TUH8_9BACT</name>
<feature type="transmembrane region" description="Helical" evidence="14">
    <location>
        <begin position="27"/>
        <end position="46"/>
    </location>
</feature>
<dbReference type="GO" id="GO:0005524">
    <property type="term" value="F:ATP binding"/>
    <property type="evidence" value="ECO:0007669"/>
    <property type="project" value="UniProtKB-UniRule"/>
</dbReference>
<evidence type="ECO:0000256" key="1">
    <source>
        <dbReference type="ARBA" id="ARBA00002274"/>
    </source>
</evidence>
<dbReference type="GO" id="GO:0009029">
    <property type="term" value="F:lipid-A 4'-kinase activity"/>
    <property type="evidence" value="ECO:0007669"/>
    <property type="project" value="UniProtKB-UniRule"/>
</dbReference>
<dbReference type="InterPro" id="IPR027417">
    <property type="entry name" value="P-loop_NTPase"/>
</dbReference>
<comment type="similarity">
    <text evidence="13">Belongs to the LpxK family.</text>
</comment>
<dbReference type="PANTHER" id="PTHR42724">
    <property type="entry name" value="TETRAACYLDISACCHARIDE 4'-KINASE"/>
    <property type="match status" value="1"/>
</dbReference>
<proteinExistence type="inferred from homology"/>
<feature type="binding site" evidence="13">
    <location>
        <begin position="68"/>
        <end position="75"/>
    </location>
    <ligand>
        <name>ATP</name>
        <dbReference type="ChEBI" id="CHEBI:30616"/>
    </ligand>
</feature>
<comment type="pathway">
    <text evidence="2 13">Glycolipid biosynthesis; lipid IV(A) biosynthesis; lipid IV(A) from (3R)-3-hydroxytetradecanoyl-[acyl-carrier-protein] and UDP-N-acetyl-alpha-D-glucosamine: step 6/6.</text>
</comment>
<dbReference type="EMBL" id="BMXI01000012">
    <property type="protein sequence ID" value="GHC59475.1"/>
    <property type="molecule type" value="Genomic_DNA"/>
</dbReference>
<evidence type="ECO:0000256" key="10">
    <source>
        <dbReference type="ARBA" id="ARBA00022840"/>
    </source>
</evidence>
<dbReference type="Proteomes" id="UP000644507">
    <property type="component" value="Unassembled WGS sequence"/>
</dbReference>
<evidence type="ECO:0000256" key="11">
    <source>
        <dbReference type="ARBA" id="ARBA00023098"/>
    </source>
</evidence>
<evidence type="ECO:0000256" key="9">
    <source>
        <dbReference type="ARBA" id="ARBA00022777"/>
    </source>
</evidence>
<keyword evidence="6 13" id="KW-0441">Lipid A biosynthesis</keyword>
<dbReference type="Pfam" id="PF02606">
    <property type="entry name" value="LpxK"/>
    <property type="match status" value="1"/>
</dbReference>
<dbReference type="SUPFAM" id="SSF52540">
    <property type="entry name" value="P-loop containing nucleoside triphosphate hydrolases"/>
    <property type="match status" value="1"/>
</dbReference>
<evidence type="ECO:0000313" key="16">
    <source>
        <dbReference type="Proteomes" id="UP000644507"/>
    </source>
</evidence>
<dbReference type="GO" id="GO:0005886">
    <property type="term" value="C:plasma membrane"/>
    <property type="evidence" value="ECO:0007669"/>
    <property type="project" value="TreeGrafter"/>
</dbReference>
<keyword evidence="16" id="KW-1185">Reference proteome</keyword>
<reference evidence="15" key="1">
    <citation type="journal article" date="2014" name="Int. J. Syst. Evol. Microbiol.">
        <title>Complete genome sequence of Corynebacterium casei LMG S-19264T (=DSM 44701T), isolated from a smear-ripened cheese.</title>
        <authorList>
            <consortium name="US DOE Joint Genome Institute (JGI-PGF)"/>
            <person name="Walter F."/>
            <person name="Albersmeier A."/>
            <person name="Kalinowski J."/>
            <person name="Ruckert C."/>
        </authorList>
    </citation>
    <scope>NUCLEOTIDE SEQUENCE</scope>
    <source>
        <strain evidence="15">KCTC 12988</strain>
    </source>
</reference>
<evidence type="ECO:0000256" key="12">
    <source>
        <dbReference type="ARBA" id="ARBA00029757"/>
    </source>
</evidence>
<sequence>MGQDLEKWGADVIFGREKGFAAGVARLVFRVFSWIFAVVVRIRLLLFRLGLKGQARLGVKVVSIGNLTMGGTGKTPVVEFFCKALIKRGRKPVILSRGYKSRKLEERQVWRGQREEEPGDFPKVVSDGERLRLAVEFAGDEPYMLAKNLLPGVGVVVDRDRVKGGRFAVKELGADILLLDDGLQYLKLDHAVDVVLVDAERPFGTDALIPRGTLREPPANLSRANYIFVTRCHQPLSDAQIGRLQKYNKTAPIIQTRHAPQYLEDVFIEGKRLELSDLKGKYVAAMSGIAVPESFERLLTELGADVMFHRTFGDHQVFPQKDVDAVFTRALERDVDFIVTTEKDAVRFPRPTEINVPLYFLRIEVEIIEGEEEWEACLERLCNPPELTACEWWRQRSLAGIS</sequence>
<keyword evidence="14" id="KW-1133">Transmembrane helix</keyword>
<dbReference type="HAMAP" id="MF_00409">
    <property type="entry name" value="LpxK"/>
    <property type="match status" value="1"/>
</dbReference>
<comment type="caution">
    <text evidence="15">The sequence shown here is derived from an EMBL/GenBank/DDBJ whole genome shotgun (WGS) entry which is preliminary data.</text>
</comment>
<keyword evidence="14" id="KW-0472">Membrane</keyword>